<dbReference type="OrthoDB" id="187903at2"/>
<evidence type="ECO:0000313" key="3">
    <source>
        <dbReference type="Proteomes" id="UP000027037"/>
    </source>
</evidence>
<reference evidence="2 3" key="1">
    <citation type="journal article" date="2014" name="Antonie Van Leeuwenhoek">
        <title>Hyphomonas beringensis sp. nov. and Hyphomonas chukchiensis sp. nov., isolated from surface seawater of the Bering Sea and Chukchi Sea.</title>
        <authorList>
            <person name="Li C."/>
            <person name="Lai Q."/>
            <person name="Li G."/>
            <person name="Dong C."/>
            <person name="Wang J."/>
            <person name="Liao Y."/>
            <person name="Shao Z."/>
        </authorList>
    </citation>
    <scope>NUCLEOTIDE SEQUENCE [LARGE SCALE GENOMIC DNA]</scope>
    <source>
        <strain evidence="2 3">25B14_1</strain>
    </source>
</reference>
<gene>
    <name evidence="2" type="ORF">HY29_16375</name>
</gene>
<feature type="domain" description="N-acetyltransferase" evidence="1">
    <location>
        <begin position="8"/>
        <end position="188"/>
    </location>
</feature>
<dbReference type="Gene3D" id="3.40.630.30">
    <property type="match status" value="1"/>
</dbReference>
<dbReference type="CDD" id="cd04301">
    <property type="entry name" value="NAT_SF"/>
    <property type="match status" value="1"/>
</dbReference>
<dbReference type="GO" id="GO:0016747">
    <property type="term" value="F:acyltransferase activity, transferring groups other than amino-acyl groups"/>
    <property type="evidence" value="ECO:0007669"/>
    <property type="project" value="InterPro"/>
</dbReference>
<dbReference type="EMBL" id="AWFF01000047">
    <property type="protein sequence ID" value="KCZ53711.1"/>
    <property type="molecule type" value="Genomic_DNA"/>
</dbReference>
<organism evidence="2 3">
    <name type="scientific">Hyphomonas beringensis</name>
    <dbReference type="NCBI Taxonomy" id="1280946"/>
    <lineage>
        <taxon>Bacteria</taxon>
        <taxon>Pseudomonadati</taxon>
        <taxon>Pseudomonadota</taxon>
        <taxon>Alphaproteobacteria</taxon>
        <taxon>Hyphomonadales</taxon>
        <taxon>Hyphomonadaceae</taxon>
        <taxon>Hyphomonas</taxon>
    </lineage>
</organism>
<dbReference type="Proteomes" id="UP000027037">
    <property type="component" value="Unassembled WGS sequence"/>
</dbReference>
<dbReference type="InterPro" id="IPR000182">
    <property type="entry name" value="GNAT_dom"/>
</dbReference>
<evidence type="ECO:0000313" key="2">
    <source>
        <dbReference type="EMBL" id="KCZ53711.1"/>
    </source>
</evidence>
<comment type="caution">
    <text evidence="2">The sequence shown here is derived from an EMBL/GenBank/DDBJ whole genome shotgun (WGS) entry which is preliminary data.</text>
</comment>
<accession>A0A062U081</accession>
<proteinExistence type="predicted"/>
<protein>
    <recommendedName>
        <fullName evidence="1">N-acetyltransferase domain-containing protein</fullName>
    </recommendedName>
</protein>
<dbReference type="InterPro" id="IPR016181">
    <property type="entry name" value="Acyl_CoA_acyltransferase"/>
</dbReference>
<dbReference type="AlphaFoldDB" id="A0A062U081"/>
<dbReference type="PATRIC" id="fig|1280946.3.peg.2437"/>
<name>A0A062U081_9PROT</name>
<sequence>MSSKDLFMKLRSLSGKDLDDALPALARLRIQVFEAFPYLYAGTIDYEQDYLRKFSAAKDAFIATAETDTGKIVGCATGSAITNHHSEFAEPLVRAGIDLRSTFYFGESVLLPDWRGHGIGHQFFDAREQHARVHGYARTCFCAVERPADHPRRPVDYSPLDTFWNKRGYTKRPDISANFDWPEEHGGPSLPHIMHYWFHDL</sequence>
<keyword evidence="3" id="KW-1185">Reference proteome</keyword>
<dbReference type="STRING" id="1280946.HY29_16375"/>
<dbReference type="PROSITE" id="PS51186">
    <property type="entry name" value="GNAT"/>
    <property type="match status" value="1"/>
</dbReference>
<evidence type="ECO:0000259" key="1">
    <source>
        <dbReference type="PROSITE" id="PS51186"/>
    </source>
</evidence>
<dbReference type="Pfam" id="PF00583">
    <property type="entry name" value="Acetyltransf_1"/>
    <property type="match status" value="1"/>
</dbReference>
<dbReference type="eggNOG" id="COG0454">
    <property type="taxonomic scope" value="Bacteria"/>
</dbReference>
<dbReference type="SUPFAM" id="SSF55729">
    <property type="entry name" value="Acyl-CoA N-acyltransferases (Nat)"/>
    <property type="match status" value="1"/>
</dbReference>